<evidence type="ECO:0000313" key="2">
    <source>
        <dbReference type="EMBL" id="MFF1277608.1"/>
    </source>
</evidence>
<feature type="compositionally biased region" description="Low complexity" evidence="1">
    <location>
        <begin position="117"/>
        <end position="131"/>
    </location>
</feature>
<feature type="region of interest" description="Disordered" evidence="1">
    <location>
        <begin position="115"/>
        <end position="242"/>
    </location>
</feature>
<gene>
    <name evidence="2" type="ORF">ACFVZC_30060</name>
</gene>
<name>A0ABW6QEF0_9ACTN</name>
<proteinExistence type="predicted"/>
<feature type="compositionally biased region" description="Low complexity" evidence="1">
    <location>
        <begin position="153"/>
        <end position="171"/>
    </location>
</feature>
<sequence length="242" mass="24443">MPMLILLGAAGGALRGLLDVYNRFLDWQSDRRAHRQSLTGQGSESPRFLDYFDPVADPVAAVLHSAMGAGAAVLFGTTGQVSGAYAAMVVGLSAPVILTQLGRVQSIGDAVNGVPQAGTAAEEGTSAGLPEAAPPTERPAPAGAGPQPPVTQPAPATATPTQSAPTVPAASVDVEARRRPDLPGPDYASPDFATGLRTGVEARDPQPNGRLADPPGGPGGATTEGALRHRHGPVTGEEGTTR</sequence>
<dbReference type="Proteomes" id="UP001601627">
    <property type="component" value="Unassembled WGS sequence"/>
</dbReference>
<dbReference type="EMBL" id="JBHVZQ010000039">
    <property type="protein sequence ID" value="MFF1277608.1"/>
    <property type="molecule type" value="Genomic_DNA"/>
</dbReference>
<evidence type="ECO:0000256" key="1">
    <source>
        <dbReference type="SAM" id="MobiDB-lite"/>
    </source>
</evidence>
<comment type="caution">
    <text evidence="2">The sequence shown here is derived from an EMBL/GenBank/DDBJ whole genome shotgun (WGS) entry which is preliminary data.</text>
</comment>
<accession>A0ABW6QEF0</accession>
<protein>
    <submittedName>
        <fullName evidence="2">Uncharacterized protein</fullName>
    </submittedName>
</protein>
<dbReference type="RefSeq" id="WP_388239560.1">
    <property type="nucleotide sequence ID" value="NZ_JBHVZQ010000039.1"/>
</dbReference>
<reference evidence="2 3" key="1">
    <citation type="submission" date="2024-09" db="EMBL/GenBank/DDBJ databases">
        <title>The Natural Products Discovery Center: Release of the First 8490 Sequenced Strains for Exploring Actinobacteria Biosynthetic Diversity.</title>
        <authorList>
            <person name="Kalkreuter E."/>
            <person name="Kautsar S.A."/>
            <person name="Yang D."/>
            <person name="Bader C.D."/>
            <person name="Teijaro C.N."/>
            <person name="Fluegel L."/>
            <person name="Davis C.M."/>
            <person name="Simpson J.R."/>
            <person name="Lauterbach L."/>
            <person name="Steele A.D."/>
            <person name="Gui C."/>
            <person name="Meng S."/>
            <person name="Li G."/>
            <person name="Viehrig K."/>
            <person name="Ye F."/>
            <person name="Su P."/>
            <person name="Kiefer A.F."/>
            <person name="Nichols A."/>
            <person name="Cepeda A.J."/>
            <person name="Yan W."/>
            <person name="Fan B."/>
            <person name="Jiang Y."/>
            <person name="Adhikari A."/>
            <person name="Zheng C.-J."/>
            <person name="Schuster L."/>
            <person name="Cowan T.M."/>
            <person name="Smanski M.J."/>
            <person name="Chevrette M.G."/>
            <person name="De Carvalho L.P.S."/>
            <person name="Shen B."/>
        </authorList>
    </citation>
    <scope>NUCLEOTIDE SEQUENCE [LARGE SCALE GENOMIC DNA]</scope>
    <source>
        <strain evidence="2 3">NPDC058328</strain>
    </source>
</reference>
<keyword evidence="3" id="KW-1185">Reference proteome</keyword>
<evidence type="ECO:0000313" key="3">
    <source>
        <dbReference type="Proteomes" id="UP001601627"/>
    </source>
</evidence>
<organism evidence="2 3">
    <name type="scientific">Streptomyces marokkonensis</name>
    <dbReference type="NCBI Taxonomy" id="324855"/>
    <lineage>
        <taxon>Bacteria</taxon>
        <taxon>Bacillati</taxon>
        <taxon>Actinomycetota</taxon>
        <taxon>Actinomycetes</taxon>
        <taxon>Kitasatosporales</taxon>
        <taxon>Streptomycetaceae</taxon>
        <taxon>Streptomyces</taxon>
    </lineage>
</organism>